<proteinExistence type="predicted"/>
<sequence>MYINNFNFDNQIHIQAHVSSKPRHTGEGVMCSSLTPELWGDCFHFSRFYFRLKTNCHDQVGKNQKPKQKGLWEITANKAEQGPGDSQKTTNCLEDETNLSPHSILNFG</sequence>
<name>A0A7C9DPD0_OPUST</name>
<protein>
    <submittedName>
        <fullName evidence="2">Uncharacterized protein</fullName>
    </submittedName>
</protein>
<evidence type="ECO:0000313" key="2">
    <source>
        <dbReference type="EMBL" id="MBA4646667.1"/>
    </source>
</evidence>
<accession>A0A7C9DPD0</accession>
<reference evidence="2" key="1">
    <citation type="journal article" date="2013" name="J. Plant Res.">
        <title>Effect of fungi and light on seed germination of three Opuntia species from semiarid lands of central Mexico.</title>
        <authorList>
            <person name="Delgado-Sanchez P."/>
            <person name="Jimenez-Bremont J.F."/>
            <person name="Guerrero-Gonzalez Mde L."/>
            <person name="Flores J."/>
        </authorList>
    </citation>
    <scope>NUCLEOTIDE SEQUENCE</scope>
    <source>
        <tissue evidence="2">Cladode</tissue>
    </source>
</reference>
<organism evidence="2">
    <name type="scientific">Opuntia streptacantha</name>
    <name type="common">Prickly pear cactus</name>
    <name type="synonym">Opuntia cardona</name>
    <dbReference type="NCBI Taxonomy" id="393608"/>
    <lineage>
        <taxon>Eukaryota</taxon>
        <taxon>Viridiplantae</taxon>
        <taxon>Streptophyta</taxon>
        <taxon>Embryophyta</taxon>
        <taxon>Tracheophyta</taxon>
        <taxon>Spermatophyta</taxon>
        <taxon>Magnoliopsida</taxon>
        <taxon>eudicotyledons</taxon>
        <taxon>Gunneridae</taxon>
        <taxon>Pentapetalae</taxon>
        <taxon>Caryophyllales</taxon>
        <taxon>Cactineae</taxon>
        <taxon>Cactaceae</taxon>
        <taxon>Opuntioideae</taxon>
        <taxon>Opuntia</taxon>
    </lineage>
</organism>
<feature type="region of interest" description="Disordered" evidence="1">
    <location>
        <begin position="77"/>
        <end position="108"/>
    </location>
</feature>
<feature type="compositionally biased region" description="Polar residues" evidence="1">
    <location>
        <begin position="84"/>
        <end position="108"/>
    </location>
</feature>
<dbReference type="AlphaFoldDB" id="A0A7C9DPD0"/>
<reference evidence="2" key="2">
    <citation type="submission" date="2020-07" db="EMBL/GenBank/DDBJ databases">
        <authorList>
            <person name="Vera ALvarez R."/>
            <person name="Arias-Moreno D.M."/>
            <person name="Jimenez-Jacinto V."/>
            <person name="Jimenez-Bremont J.F."/>
            <person name="Swaminathan K."/>
            <person name="Moose S.P."/>
            <person name="Guerrero-Gonzalez M.L."/>
            <person name="Marino-Ramirez L."/>
            <person name="Landsman D."/>
            <person name="Rodriguez-Kessler M."/>
            <person name="Delgado-Sanchez P."/>
        </authorList>
    </citation>
    <scope>NUCLEOTIDE SEQUENCE</scope>
    <source>
        <tissue evidence="2">Cladode</tissue>
    </source>
</reference>
<evidence type="ECO:0000256" key="1">
    <source>
        <dbReference type="SAM" id="MobiDB-lite"/>
    </source>
</evidence>
<dbReference type="EMBL" id="GISG01147532">
    <property type="protein sequence ID" value="MBA4646667.1"/>
    <property type="molecule type" value="Transcribed_RNA"/>
</dbReference>